<sequence>MKTNQFILRGKKGSGKSYLSEKMACLLPSEKVLKLNAGTNTYLKYISRRINESNYDLIIFDECLSVEQILEINQLVILKHMNDNEETLKSVVYLTQENDFKYLRGFEIIECNYQ</sequence>
<accession>A0ABR7J1H0</accession>
<organism evidence="1 2">
    <name type="scientific">Flavobacterium bernardetii</name>
    <dbReference type="NCBI Taxonomy" id="2813823"/>
    <lineage>
        <taxon>Bacteria</taxon>
        <taxon>Pseudomonadati</taxon>
        <taxon>Bacteroidota</taxon>
        <taxon>Flavobacteriia</taxon>
        <taxon>Flavobacteriales</taxon>
        <taxon>Flavobacteriaceae</taxon>
        <taxon>Flavobacterium</taxon>
    </lineage>
</organism>
<dbReference type="EMBL" id="JACRUN010000008">
    <property type="protein sequence ID" value="MBC5835788.1"/>
    <property type="molecule type" value="Genomic_DNA"/>
</dbReference>
<proteinExistence type="predicted"/>
<dbReference type="RefSeq" id="WP_166125535.1">
    <property type="nucleotide sequence ID" value="NZ_JAANOQ010000002.1"/>
</dbReference>
<dbReference type="SUPFAM" id="SSF52540">
    <property type="entry name" value="P-loop containing nucleoside triphosphate hydrolases"/>
    <property type="match status" value="1"/>
</dbReference>
<dbReference type="Proteomes" id="UP000605990">
    <property type="component" value="Unassembled WGS sequence"/>
</dbReference>
<evidence type="ECO:0008006" key="3">
    <source>
        <dbReference type="Google" id="ProtNLM"/>
    </source>
</evidence>
<reference evidence="1 2" key="1">
    <citation type="submission" date="2020-08" db="EMBL/GenBank/DDBJ databases">
        <title>Description of novel Flavobacterium F-408 isolate.</title>
        <authorList>
            <person name="Saticioglu I.B."/>
            <person name="Duman M."/>
            <person name="Altun S."/>
        </authorList>
    </citation>
    <scope>NUCLEOTIDE SEQUENCE [LARGE SCALE GENOMIC DNA]</scope>
    <source>
        <strain evidence="1 2">F-408</strain>
    </source>
</reference>
<evidence type="ECO:0000313" key="2">
    <source>
        <dbReference type="Proteomes" id="UP000605990"/>
    </source>
</evidence>
<name>A0ABR7J1H0_9FLAO</name>
<keyword evidence="2" id="KW-1185">Reference proteome</keyword>
<evidence type="ECO:0000313" key="1">
    <source>
        <dbReference type="EMBL" id="MBC5835788.1"/>
    </source>
</evidence>
<protein>
    <recommendedName>
        <fullName evidence="3">ATP-binding protein</fullName>
    </recommendedName>
</protein>
<dbReference type="InterPro" id="IPR027417">
    <property type="entry name" value="P-loop_NTPase"/>
</dbReference>
<comment type="caution">
    <text evidence="1">The sequence shown here is derived from an EMBL/GenBank/DDBJ whole genome shotgun (WGS) entry which is preliminary data.</text>
</comment>
<gene>
    <name evidence="1" type="ORF">H8R27_12905</name>
</gene>